<evidence type="ECO:0000313" key="2">
    <source>
        <dbReference type="EMBL" id="MBL4915713.1"/>
    </source>
</evidence>
<protein>
    <submittedName>
        <fullName evidence="2">Esterase-like activity of phytase family protein</fullName>
    </submittedName>
</protein>
<dbReference type="Pfam" id="PF13449">
    <property type="entry name" value="Phytase-like"/>
    <property type="match status" value="1"/>
</dbReference>
<dbReference type="EMBL" id="JAESVN010000001">
    <property type="protein sequence ID" value="MBL4915713.1"/>
    <property type="molecule type" value="Genomic_DNA"/>
</dbReference>
<reference evidence="2" key="1">
    <citation type="submission" date="2021-01" db="EMBL/GenBank/DDBJ databases">
        <title>Tabrizicola alba sp. nov. a motile alkaliphilic bacterium isolated from a soda lake.</title>
        <authorList>
            <person name="Szuroczki S."/>
            <person name="Abbaszade G."/>
            <person name="Schumann P."/>
            <person name="Toth E."/>
        </authorList>
    </citation>
    <scope>NUCLEOTIDE SEQUENCE</scope>
    <source>
        <strain evidence="2">DMG-N-6</strain>
    </source>
</reference>
<organism evidence="2 3">
    <name type="scientific">Szabonella alba</name>
    <dbReference type="NCBI Taxonomy" id="2804194"/>
    <lineage>
        <taxon>Bacteria</taxon>
        <taxon>Pseudomonadati</taxon>
        <taxon>Pseudomonadota</taxon>
        <taxon>Alphaproteobacteria</taxon>
        <taxon>Rhodobacterales</taxon>
        <taxon>Paracoccaceae</taxon>
        <taxon>Szabonella</taxon>
    </lineage>
</organism>
<evidence type="ECO:0000259" key="1">
    <source>
        <dbReference type="Pfam" id="PF13449"/>
    </source>
</evidence>
<proteinExistence type="predicted"/>
<dbReference type="Proteomes" id="UP000648908">
    <property type="component" value="Unassembled WGS sequence"/>
</dbReference>
<name>A0A8K0V5E3_9RHOB</name>
<dbReference type="InterPro" id="IPR014567">
    <property type="entry name" value="UCP031900"/>
</dbReference>
<feature type="domain" description="Phytase-like" evidence="1">
    <location>
        <begin position="44"/>
        <end position="287"/>
    </location>
</feature>
<dbReference type="PIRSF" id="PIRSF031900">
    <property type="entry name" value="UCP031900"/>
    <property type="match status" value="1"/>
</dbReference>
<accession>A0A8K0V5E3</accession>
<comment type="caution">
    <text evidence="2">The sequence shown here is derived from an EMBL/GenBank/DDBJ whole genome shotgun (WGS) entry which is preliminary data.</text>
</comment>
<sequence>MSDRSRLALIAGLAAGSLLWLGAAAGNSPEIPHSAYRWTDDDPRFGGISAIELGPAGRGFIALTDRGDWLHGTIRRDDTGAIAGVAIAGIQALKGPDGGPLPPKQRDSEGLALLPRGGFVVSFEGIARVWRYPAPHGPAHPLPRHPDFAQMGINSALEALAIGPDGTLYTIPERSGAADRPFPVYRFRKGVWDRDLSIPRDGAFLPVAADFGPDGRLYVLERSFTPWRGFLGFASRLRSFALMGDALTDARPEMQSPPGRHDNLEGLSVWRDAQGRIVASMVSDDNFIRFQRTEIVEYRLGAATAD</sequence>
<evidence type="ECO:0000313" key="3">
    <source>
        <dbReference type="Proteomes" id="UP000648908"/>
    </source>
</evidence>
<gene>
    <name evidence="2" type="ORF">JL811_00645</name>
</gene>
<dbReference type="RefSeq" id="WP_202686293.1">
    <property type="nucleotide sequence ID" value="NZ_JAESVN010000001.1"/>
</dbReference>
<dbReference type="AlphaFoldDB" id="A0A8K0V5E3"/>
<dbReference type="SUPFAM" id="SSF63829">
    <property type="entry name" value="Calcium-dependent phosphotriesterase"/>
    <property type="match status" value="1"/>
</dbReference>
<keyword evidence="3" id="KW-1185">Reference proteome</keyword>
<dbReference type="InterPro" id="IPR027372">
    <property type="entry name" value="Phytase-like_dom"/>
</dbReference>